<protein>
    <submittedName>
        <fullName evidence="2">Uncharacterized protein</fullName>
    </submittedName>
</protein>
<keyword evidence="3" id="KW-1185">Reference proteome</keyword>
<proteinExistence type="predicted"/>
<sequence>MGTELVVRDAAVMAAIFGFAAMMWLGWAQEAPPRTWRFWLGAGAVLGALLAIGGGLLAWQNWSPESALAAESARRTFGIVAGIEFGLAGIGAALLGLTKRAQWINPWIALVVGLHFIPLAHLFNDLWLYGLAAIMVAGAGAAVWQHRRTGTMPSAVSGLVSGVGLLAYAIRDVILVLAA</sequence>
<reference evidence="3" key="1">
    <citation type="journal article" date="2019" name="Int. J. Syst. Evol. Microbiol.">
        <title>The Global Catalogue of Microorganisms (GCM) 10K type strain sequencing project: providing services to taxonomists for standard genome sequencing and annotation.</title>
        <authorList>
            <consortium name="The Broad Institute Genomics Platform"/>
            <consortium name="The Broad Institute Genome Sequencing Center for Infectious Disease"/>
            <person name="Wu L."/>
            <person name="Ma J."/>
        </authorList>
    </citation>
    <scope>NUCLEOTIDE SEQUENCE [LARGE SCALE GENOMIC DNA]</scope>
    <source>
        <strain evidence="3">CGMCC 4.7241</strain>
    </source>
</reference>
<feature type="transmembrane region" description="Helical" evidence="1">
    <location>
        <begin position="126"/>
        <end position="144"/>
    </location>
</feature>
<dbReference type="EMBL" id="JBHRZH010000041">
    <property type="protein sequence ID" value="MFC3765581.1"/>
    <property type="molecule type" value="Genomic_DNA"/>
</dbReference>
<comment type="caution">
    <text evidence="2">The sequence shown here is derived from an EMBL/GenBank/DDBJ whole genome shotgun (WGS) entry which is preliminary data.</text>
</comment>
<keyword evidence="1" id="KW-0812">Transmembrane</keyword>
<evidence type="ECO:0000313" key="2">
    <source>
        <dbReference type="EMBL" id="MFC3765581.1"/>
    </source>
</evidence>
<gene>
    <name evidence="2" type="ORF">ACFOUW_32435</name>
</gene>
<dbReference type="Proteomes" id="UP001595699">
    <property type="component" value="Unassembled WGS sequence"/>
</dbReference>
<accession>A0ABV7YJT7</accession>
<dbReference type="RefSeq" id="WP_205116586.1">
    <property type="nucleotide sequence ID" value="NZ_JAFBCM010000001.1"/>
</dbReference>
<evidence type="ECO:0000256" key="1">
    <source>
        <dbReference type="SAM" id="Phobius"/>
    </source>
</evidence>
<organism evidence="2 3">
    <name type="scientific">Tenggerimyces flavus</name>
    <dbReference type="NCBI Taxonomy" id="1708749"/>
    <lineage>
        <taxon>Bacteria</taxon>
        <taxon>Bacillati</taxon>
        <taxon>Actinomycetota</taxon>
        <taxon>Actinomycetes</taxon>
        <taxon>Propionibacteriales</taxon>
        <taxon>Nocardioidaceae</taxon>
        <taxon>Tenggerimyces</taxon>
    </lineage>
</organism>
<feature type="transmembrane region" description="Helical" evidence="1">
    <location>
        <begin position="79"/>
        <end position="97"/>
    </location>
</feature>
<name>A0ABV7YJT7_9ACTN</name>
<feature type="transmembrane region" description="Helical" evidence="1">
    <location>
        <begin position="6"/>
        <end position="26"/>
    </location>
</feature>
<feature type="transmembrane region" description="Helical" evidence="1">
    <location>
        <begin position="38"/>
        <end position="59"/>
    </location>
</feature>
<evidence type="ECO:0000313" key="3">
    <source>
        <dbReference type="Proteomes" id="UP001595699"/>
    </source>
</evidence>
<keyword evidence="1" id="KW-0472">Membrane</keyword>
<feature type="transmembrane region" description="Helical" evidence="1">
    <location>
        <begin position="156"/>
        <end position="178"/>
    </location>
</feature>
<feature type="transmembrane region" description="Helical" evidence="1">
    <location>
        <begin position="104"/>
        <end position="120"/>
    </location>
</feature>
<keyword evidence="1" id="KW-1133">Transmembrane helix</keyword>